<dbReference type="CTD" id="9826884"/>
<dbReference type="GO" id="GO:0005634">
    <property type="term" value="C:nucleus"/>
    <property type="evidence" value="ECO:0007669"/>
    <property type="project" value="UniProtKB-SubCell"/>
</dbReference>
<reference evidence="7 8" key="1">
    <citation type="submission" date="2019-12" db="EMBL/GenBank/DDBJ databases">
        <title>Chromosome-level assembly of the Caenorhabditis remanei genome.</title>
        <authorList>
            <person name="Teterina A.A."/>
            <person name="Willis J.H."/>
            <person name="Phillips P.C."/>
        </authorList>
    </citation>
    <scope>NUCLEOTIDE SEQUENCE [LARGE SCALE GENOMIC DNA]</scope>
    <source>
        <strain evidence="7 8">PX506</strain>
        <tissue evidence="7">Whole organism</tissue>
    </source>
</reference>
<dbReference type="Proteomes" id="UP000483820">
    <property type="component" value="Chromosome I"/>
</dbReference>
<evidence type="ECO:0000256" key="2">
    <source>
        <dbReference type="ARBA" id="ARBA00023015"/>
    </source>
</evidence>
<feature type="compositionally biased region" description="Low complexity" evidence="5">
    <location>
        <begin position="530"/>
        <end position="546"/>
    </location>
</feature>
<keyword evidence="4" id="KW-0539">Nucleus</keyword>
<name>A0A6A5HTP6_CAERE</name>
<dbReference type="Pfam" id="PF07533">
    <property type="entry name" value="BRK"/>
    <property type="match status" value="1"/>
</dbReference>
<dbReference type="Gene3D" id="3.40.5.120">
    <property type="match status" value="1"/>
</dbReference>
<dbReference type="InterPro" id="IPR037259">
    <property type="entry name" value="BRK_sf"/>
</dbReference>
<protein>
    <recommendedName>
        <fullName evidence="6">BRK domain-containing protein</fullName>
    </recommendedName>
</protein>
<feature type="compositionally biased region" description="Acidic residues" evidence="5">
    <location>
        <begin position="549"/>
        <end position="568"/>
    </location>
</feature>
<evidence type="ECO:0000259" key="6">
    <source>
        <dbReference type="Pfam" id="PF07533"/>
    </source>
</evidence>
<dbReference type="InterPro" id="IPR006576">
    <property type="entry name" value="BRK_domain"/>
</dbReference>
<dbReference type="PANTHER" id="PTHR34005:SF7">
    <property type="entry name" value="PROTEIN CBG26726"/>
    <property type="match status" value="1"/>
</dbReference>
<evidence type="ECO:0000313" key="8">
    <source>
        <dbReference type="Proteomes" id="UP000483820"/>
    </source>
</evidence>
<feature type="compositionally biased region" description="Low complexity" evidence="5">
    <location>
        <begin position="474"/>
        <end position="486"/>
    </location>
</feature>
<comment type="subcellular location">
    <subcellularLocation>
        <location evidence="1">Nucleus</location>
    </subcellularLocation>
</comment>
<feature type="compositionally biased region" description="Acidic residues" evidence="5">
    <location>
        <begin position="487"/>
        <end position="496"/>
    </location>
</feature>
<evidence type="ECO:0000256" key="4">
    <source>
        <dbReference type="ARBA" id="ARBA00023242"/>
    </source>
</evidence>
<evidence type="ECO:0000256" key="3">
    <source>
        <dbReference type="ARBA" id="ARBA00023163"/>
    </source>
</evidence>
<comment type="caution">
    <text evidence="7">The sequence shown here is derived from an EMBL/GenBank/DDBJ whole genome shotgun (WGS) entry which is preliminary data.</text>
</comment>
<keyword evidence="2" id="KW-0805">Transcription regulation</keyword>
<proteinExistence type="predicted"/>
<dbReference type="GeneID" id="9826884"/>
<evidence type="ECO:0000313" key="7">
    <source>
        <dbReference type="EMBL" id="KAF1769707.1"/>
    </source>
</evidence>
<feature type="compositionally biased region" description="Polar residues" evidence="5">
    <location>
        <begin position="502"/>
        <end position="518"/>
    </location>
</feature>
<organism evidence="7 8">
    <name type="scientific">Caenorhabditis remanei</name>
    <name type="common">Caenorhabditis vulgaris</name>
    <dbReference type="NCBI Taxonomy" id="31234"/>
    <lineage>
        <taxon>Eukaryota</taxon>
        <taxon>Metazoa</taxon>
        <taxon>Ecdysozoa</taxon>
        <taxon>Nematoda</taxon>
        <taxon>Chromadorea</taxon>
        <taxon>Rhabditida</taxon>
        <taxon>Rhabditina</taxon>
        <taxon>Rhabditomorpha</taxon>
        <taxon>Rhabditoidea</taxon>
        <taxon>Rhabditidae</taxon>
        <taxon>Peloderinae</taxon>
        <taxon>Caenorhabditis</taxon>
    </lineage>
</organism>
<dbReference type="SUPFAM" id="SSF160481">
    <property type="entry name" value="BRK domain-like"/>
    <property type="match status" value="1"/>
</dbReference>
<evidence type="ECO:0000256" key="1">
    <source>
        <dbReference type="ARBA" id="ARBA00004123"/>
    </source>
</evidence>
<accession>A0A6A5HTP6</accession>
<dbReference type="RefSeq" id="XP_003097740.2">
    <property type="nucleotide sequence ID" value="XM_003097692.2"/>
</dbReference>
<feature type="domain" description="BRK" evidence="6">
    <location>
        <begin position="397"/>
        <end position="431"/>
    </location>
</feature>
<dbReference type="AlphaFoldDB" id="A0A6A5HTP6"/>
<feature type="region of interest" description="Disordered" evidence="5">
    <location>
        <begin position="473"/>
        <end position="568"/>
    </location>
</feature>
<gene>
    <name evidence="7" type="ORF">GCK72_001524</name>
</gene>
<keyword evidence="3" id="KW-0804">Transcription</keyword>
<evidence type="ECO:0000256" key="5">
    <source>
        <dbReference type="SAM" id="MobiDB-lite"/>
    </source>
</evidence>
<dbReference type="PANTHER" id="PTHR34005">
    <property type="entry name" value="PROTEIN CBG15054-RELATED"/>
    <property type="match status" value="1"/>
</dbReference>
<dbReference type="EMBL" id="WUAV01000001">
    <property type="protein sequence ID" value="KAF1769707.1"/>
    <property type="molecule type" value="Genomic_DNA"/>
</dbReference>
<dbReference type="KEGG" id="crq:GCK72_001524"/>
<sequence length="568" mass="64375">MFATSGNTSDEEDEDATQTNMLRYVAYHAQREEKKREMDKGYPITSKPREPHFMHLAEGKQLFTLSKHPEPMLKLTYAAVGTDVANAESLEMIRKKLLSWFNKYPEVQKEIENPFPNNTLAVSFSQMNFQVGDGPQEFRQFDSFTVSPTAYYTYQKLSDSLHRTLYNENGIEYLAGITFYPAPQGSPKFLNTNGFLYNWIQCSAEYYPQCDRKMRPQYTKFNQYGRYCNEAGKRVLVKFNPANDTVCHNEFNHRKNKYVLTPCAECKADHTDYKWIEPKKEVSVTTVSEVAVRSSQPKPSKDLVPTSKKLAPLEILESAGITLQLLLKLNELGPNTKISMVHKNTKEVLAEKKKPEISGLLLFVMLNPDWKIDADNEMLVNENSNALVPDETVLRMCHRSTGVELENAELPKVSDLAKWLDENPEYNVHQRHALIAQLTLGCEYEDRIGLDSSVFAVSDEISDLNLVGSDEVAESVTNSTSESSVSDFEEEDEVSESECSGQCDNQDEQINLHFQTSDEVNKKTDETPLESNENSTGSMSSASSHESLLEDLEDSDGESDSEDDFEMV</sequence>